<feature type="domain" description="Secretion system C-terminal sorting" evidence="2">
    <location>
        <begin position="521"/>
        <end position="596"/>
    </location>
</feature>
<dbReference type="InterPro" id="IPR036278">
    <property type="entry name" value="Sialidase_sf"/>
</dbReference>
<sequence>MRKFIFFSYLSITICFAQVIANPEFKAHRIPIGDEIAPRAFFRYSDDRQSPGVQVGETTYELQRHGSHGQRIAVDDSNQIHVNWTHCAGTYPGNPRFVQWNFRYPDGSWHGETDASPSFSGFCQLDIIIADSGLAKRTMNVWHYYGYSWVSIDEGSGLGSWPGDTGSPHVSDHIWPTACVASNNNIIMGTQDTGGDYFHFYLTTDEGKTWDNFANFDSSRIESQFPRASRNPRSQKVVIVWHQSIAYEFVGWLISQMAQDVWYMLSTDNGVTWGPQINVTNFTPPVQMVNGDTTFWAYCDVNAVFDTDDNLHIAFAGNLGYMLNDTYYFGDHAKIFHWDEVSDTITVINSPSIYYYEPGGWWLDVSAGFRQHTESWRLPIDQPQLVVDPLDNTLFCLWHGQDDTTDYSAGGYFSGELYGSYSSDGGLTWSDYVNLTNTRSPGADSGDCFDEDYMTAWPYVANDSIYITYVEDKDAGFVISEGTAWTVNPVRVWIFHKGLILGTEEQKTYRPEEHTTPSLEVYPNPFHNMTNIKYGITDHSDINIKIYDITGKLVKDFERIMHIIWDGTDNTDKKLPSGIYFLEFKAGDYTETKKLILLR</sequence>
<evidence type="ECO:0000259" key="2">
    <source>
        <dbReference type="Pfam" id="PF18962"/>
    </source>
</evidence>
<evidence type="ECO:0000313" key="4">
    <source>
        <dbReference type="Proteomes" id="UP000051012"/>
    </source>
</evidence>
<dbReference type="SUPFAM" id="SSF50939">
    <property type="entry name" value="Sialidases"/>
    <property type="match status" value="2"/>
</dbReference>
<organism evidence="3 4">
    <name type="scientific">candidate division TA06 bacterium DG_78</name>
    <dbReference type="NCBI Taxonomy" id="1703772"/>
    <lineage>
        <taxon>Bacteria</taxon>
        <taxon>Bacteria division TA06</taxon>
    </lineage>
</organism>
<gene>
    <name evidence="3" type="ORF">AMJ52_06840</name>
</gene>
<dbReference type="Gene3D" id="2.120.10.10">
    <property type="match status" value="1"/>
</dbReference>
<evidence type="ECO:0000256" key="1">
    <source>
        <dbReference type="SAM" id="SignalP"/>
    </source>
</evidence>
<proteinExistence type="predicted"/>
<evidence type="ECO:0000313" key="3">
    <source>
        <dbReference type="EMBL" id="KPJ72285.1"/>
    </source>
</evidence>
<comment type="caution">
    <text evidence="3">The sequence shown here is derived from an EMBL/GenBank/DDBJ whole genome shotgun (WGS) entry which is preliminary data.</text>
</comment>
<dbReference type="NCBIfam" id="TIGR04183">
    <property type="entry name" value="Por_Secre_tail"/>
    <property type="match status" value="1"/>
</dbReference>
<feature type="chain" id="PRO_5006640522" description="Secretion system C-terminal sorting domain-containing protein" evidence="1">
    <location>
        <begin position="18"/>
        <end position="599"/>
    </location>
</feature>
<dbReference type="Gene3D" id="2.60.40.4070">
    <property type="match status" value="1"/>
</dbReference>
<name>A0A0S7YC30_UNCT6</name>
<dbReference type="CDD" id="cd15482">
    <property type="entry name" value="Sialidase_non-viral"/>
    <property type="match status" value="1"/>
</dbReference>
<dbReference type="EMBL" id="LJNI01000085">
    <property type="protein sequence ID" value="KPJ72285.1"/>
    <property type="molecule type" value="Genomic_DNA"/>
</dbReference>
<dbReference type="AlphaFoldDB" id="A0A0S7YC30"/>
<dbReference type="InterPro" id="IPR026444">
    <property type="entry name" value="Secre_tail"/>
</dbReference>
<dbReference type="Proteomes" id="UP000051012">
    <property type="component" value="Unassembled WGS sequence"/>
</dbReference>
<accession>A0A0S7YC30</accession>
<dbReference type="Pfam" id="PF18962">
    <property type="entry name" value="Por_Secre_tail"/>
    <property type="match status" value="1"/>
</dbReference>
<reference evidence="3 4" key="1">
    <citation type="journal article" date="2015" name="Microbiome">
        <title>Genomic resolution of linkages in carbon, nitrogen, and sulfur cycling among widespread estuary sediment bacteria.</title>
        <authorList>
            <person name="Baker B.J."/>
            <person name="Lazar C.S."/>
            <person name="Teske A.P."/>
            <person name="Dick G.J."/>
        </authorList>
    </citation>
    <scope>NUCLEOTIDE SEQUENCE [LARGE SCALE GENOMIC DNA]</scope>
    <source>
        <strain evidence="3">DG_78</strain>
    </source>
</reference>
<feature type="signal peptide" evidence="1">
    <location>
        <begin position="1"/>
        <end position="17"/>
    </location>
</feature>
<keyword evidence="1" id="KW-0732">Signal</keyword>
<protein>
    <recommendedName>
        <fullName evidence="2">Secretion system C-terminal sorting domain-containing protein</fullName>
    </recommendedName>
</protein>